<dbReference type="Gene3D" id="1.25.40.20">
    <property type="entry name" value="Ankyrin repeat-containing domain"/>
    <property type="match status" value="1"/>
</dbReference>
<dbReference type="Pfam" id="PF20720">
    <property type="entry name" value="nSTAND3"/>
    <property type="match status" value="1"/>
</dbReference>
<proteinExistence type="predicted"/>
<feature type="domain" description="Novel STAND NTPase 3" evidence="2">
    <location>
        <begin position="127"/>
        <end position="283"/>
    </location>
</feature>
<dbReference type="EMBL" id="CACVKT020010231">
    <property type="protein sequence ID" value="CAC5425343.1"/>
    <property type="molecule type" value="Genomic_DNA"/>
</dbReference>
<keyword evidence="4" id="KW-1185">Reference proteome</keyword>
<feature type="region of interest" description="Disordered" evidence="1">
    <location>
        <begin position="1740"/>
        <end position="1759"/>
    </location>
</feature>
<dbReference type="SMART" id="SM00248">
    <property type="entry name" value="ANK"/>
    <property type="match status" value="8"/>
</dbReference>
<reference evidence="3 4" key="1">
    <citation type="submission" date="2020-06" db="EMBL/GenBank/DDBJ databases">
        <authorList>
            <person name="Li R."/>
            <person name="Bekaert M."/>
        </authorList>
    </citation>
    <scope>NUCLEOTIDE SEQUENCE [LARGE SCALE GENOMIC DNA]</scope>
    <source>
        <strain evidence="4">wild</strain>
    </source>
</reference>
<dbReference type="PANTHER" id="PTHR46586">
    <property type="entry name" value="ANKYRIN REPEAT-CONTAINING PROTEIN"/>
    <property type="match status" value="1"/>
</dbReference>
<sequence length="1908" mass="219779">MRFCHGCNDMVAGTEACISKPKSMAPALDMIRWCQHTRKAVIATQKPCKKAEDFPSEKPANPPVFHGVGLSKSSMDNCLSRIELYMEIIHLDVILMAQAVGRVRCKQKRMEDDTKALIEADIREGTFVTTTALADGLLLLKQNGVLLITGHAGTGKSRIGQNVLHRFSTDDTSYKCIKLNTLEEWEDSVSREDNVAVLIDDIFGETNCIYNREKYAPTLDKVHSYVCKGNIKVIITIRDTVKRHCQEVFDSHRLFQFKFIDLSSDNYKLDKEEKLCILKNYMKAVRQSDLAELKGFVDHSGIIILEQDEVSKITKENPVKGFPLAVYQFVHNNNYFQLGSTFFDRPTEAILDEINDIRRKGKYNEKLGIQYAVMVYTVINENCINPDDSSIVTEIENVIDAIYGQTPKMKKCNILDAVKELKGSYLANISNETSYRLHHPTLQESVILSFAQIDEKNLNKIIPLLSWPFFLKMIKPDTYKKKEGEVVLNIPTNSYNLLAYRLVDIFIEEIWKDTDVKNFLGKLCNTEIFQQEKFLLCILMLEALENEDNTDNFHRNMILSVDAERFYVNMKSKDVFLALLIVSVGKMNKHNEMYNFILQRVIQLLRTSNDYFTISNIKTALVTSLYEICATKDKISVKATLDLVYENKIPVLLDQGLVNCVHYVDEFSSDFGYSDTTIVFLTFCIWKAYEAFNEHVLIFLLSKYNEIPFDLNRFLKIVQRNAKYNKSSSLSHVPLRWMITRFVEQELDDFNSILESAFRLNMLDTVKYLFSICKMVDARSCLKTLLEEVSPTFWRRDLFDFLFSKIDCSSTDLSPIVISLLQRDYVPMYMFDKFLPVCLNDDKILSLSCKHGHFYLAKCIMDRNEKAAINSALISACMSTETKKLYNSNELNIEDNTLEIVKYIVYKFGFEKIDLKAACQQSYHAGKIDIIEWFIMNKDIQVCRLDMDIIIMSALKGENSKILKSILQKTEMSSLNVIQVLKSVTQYIKCLTARCSPLILELLSTVWDSTEDKEKLKIDEIVDIAYEKNCFELLMWIYKNCNPHISIDGRRILMLACHYGRIDVAQWVLQTFEQTSLDINAINLLMRTCQTDRINVVKLVLKHCKKAEIDISGTMQKIVYTAYEENCFELLMWMHENCNSDISIDGTKLLMLACQNCRIDTAMWVLHAFERISMDIDEGELFLLACDQICIDFFHGWEQRNIDMVNLVLKNFQINPFHLNAGLLKIITEYMYSIESTEDCIYSLVVSILEKGCISEEKLKIIMNKSLDRGHFALVNWLLKNRSFCSFDRQTILNTACANTMIKTIEILSTSFSTLDMNQAMTHLCFPDPEISFTSYYDIPDCLNLLMETSNDDSIDMNMIVGKVCKDNYVSHEVMESTEDCIYSLVVSILEKGCISEENIKIIMNKYLDCGHFALVNWLLKNRSFCSFDRQTILNTACANAMIETIEILSTSFSTLDMNQAMTHLCFPDPEISFTSNYDIPDCLNLLMEKSNDDSIDMNMIVGKVCKDNYVSHEVMTWILLNLPPNPDDEFPIKELLRTCCENLKIHHVKYLFNKVDFEQCHIKAAFSEICLQNSSDFKWIFEDSSLCIDFLFQKLQDKLSAVSEIQDKLLDKKNFDLILYFLNKGFCKTIDMNNLMNEACRYGDHKLVQWILENVEQRKLDIRSAFLEVRSIWSANCNHQYCVALIWHYTHAIDMLMIDTVLKTIYEAPVVHRSNKYLNIFPWLLYIKTINERKTCELKSTQSNSEKNRNQQKTENQKLETSATSLGYIAIGPKDGRTGGTDTSQLPDDFQKKRNSHILQFGLSSAGYVFTTVVRPLVKHWRKDGTKTAVDSDDSLALAEDEQVCAQQAIRVKEDLILTGFVSNKDKCILKPLQNLGWLVLIYMGFEALSFSDLAGIIKDEPQRVKI</sequence>
<evidence type="ECO:0000256" key="1">
    <source>
        <dbReference type="SAM" id="MobiDB-lite"/>
    </source>
</evidence>
<dbReference type="PANTHER" id="PTHR46586:SF3">
    <property type="entry name" value="ANKYRIN REPEAT-CONTAINING PROTEIN"/>
    <property type="match status" value="1"/>
</dbReference>
<dbReference type="InterPro" id="IPR052050">
    <property type="entry name" value="SecEffector_AnkRepeat"/>
</dbReference>
<name>A0A6J8F007_MYTCO</name>
<protein>
    <recommendedName>
        <fullName evidence="2">Novel STAND NTPase 3 domain-containing protein</fullName>
    </recommendedName>
</protein>
<dbReference type="InterPro" id="IPR036770">
    <property type="entry name" value="Ankyrin_rpt-contain_sf"/>
</dbReference>
<gene>
    <name evidence="3" type="ORF">MCOR_57179</name>
</gene>
<accession>A0A6J8F007</accession>
<dbReference type="SUPFAM" id="SSF140860">
    <property type="entry name" value="Pseudo ankyrin repeat-like"/>
    <property type="match status" value="1"/>
</dbReference>
<dbReference type="InterPro" id="IPR049050">
    <property type="entry name" value="nSTAND3"/>
</dbReference>
<evidence type="ECO:0000313" key="3">
    <source>
        <dbReference type="EMBL" id="CAC5425343.1"/>
    </source>
</evidence>
<evidence type="ECO:0000259" key="2">
    <source>
        <dbReference type="Pfam" id="PF20720"/>
    </source>
</evidence>
<dbReference type="Proteomes" id="UP000507470">
    <property type="component" value="Unassembled WGS sequence"/>
</dbReference>
<dbReference type="InterPro" id="IPR002110">
    <property type="entry name" value="Ankyrin_rpt"/>
</dbReference>
<evidence type="ECO:0000313" key="4">
    <source>
        <dbReference type="Proteomes" id="UP000507470"/>
    </source>
</evidence>
<organism evidence="3 4">
    <name type="scientific">Mytilus coruscus</name>
    <name type="common">Sea mussel</name>
    <dbReference type="NCBI Taxonomy" id="42192"/>
    <lineage>
        <taxon>Eukaryota</taxon>
        <taxon>Metazoa</taxon>
        <taxon>Spiralia</taxon>
        <taxon>Lophotrochozoa</taxon>
        <taxon>Mollusca</taxon>
        <taxon>Bivalvia</taxon>
        <taxon>Autobranchia</taxon>
        <taxon>Pteriomorphia</taxon>
        <taxon>Mytilida</taxon>
        <taxon>Mytiloidea</taxon>
        <taxon>Mytilidae</taxon>
        <taxon>Mytilinae</taxon>
        <taxon>Mytilus</taxon>
    </lineage>
</organism>